<evidence type="ECO:0000256" key="2">
    <source>
        <dbReference type="SAM" id="Phobius"/>
    </source>
</evidence>
<dbReference type="PROSITE" id="PS51820">
    <property type="entry name" value="PA14"/>
    <property type="match status" value="1"/>
</dbReference>
<dbReference type="Proteomes" id="UP001165653">
    <property type="component" value="Unassembled WGS sequence"/>
</dbReference>
<accession>A0ABT3G1A4</accession>
<dbReference type="SUPFAM" id="SSF56988">
    <property type="entry name" value="Anthrax protective antigen"/>
    <property type="match status" value="1"/>
</dbReference>
<dbReference type="Gene3D" id="2.60.120.1560">
    <property type="match status" value="1"/>
</dbReference>
<keyword evidence="2" id="KW-1133">Transmembrane helix</keyword>
<keyword evidence="2" id="KW-0472">Membrane</keyword>
<evidence type="ECO:0000313" key="5">
    <source>
        <dbReference type="Proteomes" id="UP001165653"/>
    </source>
</evidence>
<proteinExistence type="predicted"/>
<feature type="transmembrane region" description="Helical" evidence="2">
    <location>
        <begin position="34"/>
        <end position="53"/>
    </location>
</feature>
<gene>
    <name evidence="4" type="ORF">OJ996_08530</name>
</gene>
<dbReference type="InterPro" id="IPR037524">
    <property type="entry name" value="PA14/GLEYA"/>
</dbReference>
<organism evidence="4 5">
    <name type="scientific">Luteolibacter rhizosphaerae</name>
    <dbReference type="NCBI Taxonomy" id="2989719"/>
    <lineage>
        <taxon>Bacteria</taxon>
        <taxon>Pseudomonadati</taxon>
        <taxon>Verrucomicrobiota</taxon>
        <taxon>Verrucomicrobiia</taxon>
        <taxon>Verrucomicrobiales</taxon>
        <taxon>Verrucomicrobiaceae</taxon>
        <taxon>Luteolibacter</taxon>
    </lineage>
</organism>
<comment type="caution">
    <text evidence="4">The sequence shown here is derived from an EMBL/GenBank/DDBJ whole genome shotgun (WGS) entry which is preliminary data.</text>
</comment>
<evidence type="ECO:0000259" key="3">
    <source>
        <dbReference type="PROSITE" id="PS51820"/>
    </source>
</evidence>
<protein>
    <recommendedName>
        <fullName evidence="3">PA14 domain-containing protein</fullName>
    </recommendedName>
</protein>
<sequence length="447" mass="48350">MTNEEPYLEPEEEPAVVYVKPKLSFWRRLGGGSLSVSVLIHVIVLCIGAAWVFRIIPPVDKEKNVNFMPTGGGGGDPSTSERSQQKQRANMMRPNMSRIVVEGAVSQIALPDQDPSSQMASLGTFGSGGLSGGLGGSGSGGGRGNGTGKGFGDGMGMGKGEGTGLVNPFGMINPNENALEGTFYDLKQTSKRKESDVTNESIRDIIAEFVNRGWKESILNDYYRASQKLYQTKIYMPVMPADGAPAAFNCEKEVQPSRWIVVYRGMVTPPRSGKYRFVGAGDDVLVVRFNGKHVFDHGFTSGTTGVYLAGNGIKVLKEEAEDDNMLAKLKKDYPMKLPVQFHEYESTRNWNGAIGGLAVGKEFEAEAGKTYPIEILISEIPGGLFCASLLIEEIGQKYTASPSGAPVFPLFRLDSELPAATTVDNAPPYDPQGPVWKRVQGRGKLDF</sequence>
<evidence type="ECO:0000313" key="4">
    <source>
        <dbReference type="EMBL" id="MCW1913618.1"/>
    </source>
</evidence>
<keyword evidence="2" id="KW-0812">Transmembrane</keyword>
<reference evidence="4" key="1">
    <citation type="submission" date="2022-10" db="EMBL/GenBank/DDBJ databases">
        <title>Luteolibacter sp. GHJ8, whole genome shotgun sequencing project.</title>
        <authorList>
            <person name="Zhao G."/>
            <person name="Shen L."/>
        </authorList>
    </citation>
    <scope>NUCLEOTIDE SEQUENCE</scope>
    <source>
        <strain evidence="4">GHJ8</strain>
    </source>
</reference>
<keyword evidence="5" id="KW-1185">Reference proteome</keyword>
<name>A0ABT3G1A4_9BACT</name>
<feature type="compositionally biased region" description="Polar residues" evidence="1">
    <location>
        <begin position="77"/>
        <end position="87"/>
    </location>
</feature>
<dbReference type="EMBL" id="JAPDDR010000004">
    <property type="protein sequence ID" value="MCW1913618.1"/>
    <property type="molecule type" value="Genomic_DNA"/>
</dbReference>
<feature type="region of interest" description="Disordered" evidence="1">
    <location>
        <begin position="68"/>
        <end position="87"/>
    </location>
</feature>
<dbReference type="RefSeq" id="WP_264513121.1">
    <property type="nucleotide sequence ID" value="NZ_JAPDDR010000004.1"/>
</dbReference>
<feature type="domain" description="PA14" evidence="3">
    <location>
        <begin position="209"/>
        <end position="405"/>
    </location>
</feature>
<evidence type="ECO:0000256" key="1">
    <source>
        <dbReference type="SAM" id="MobiDB-lite"/>
    </source>
</evidence>